<evidence type="ECO:0000256" key="2">
    <source>
        <dbReference type="ARBA" id="ARBA00006787"/>
    </source>
</evidence>
<keyword evidence="6" id="KW-0732">Signal</keyword>
<organism evidence="7 8">
    <name type="scientific">Prorocentrum cordatum</name>
    <dbReference type="NCBI Taxonomy" id="2364126"/>
    <lineage>
        <taxon>Eukaryota</taxon>
        <taxon>Sar</taxon>
        <taxon>Alveolata</taxon>
        <taxon>Dinophyceae</taxon>
        <taxon>Prorocentrales</taxon>
        <taxon>Prorocentraceae</taxon>
        <taxon>Prorocentrum</taxon>
    </lineage>
</organism>
<name>A0ABN9XT56_9DINO</name>
<dbReference type="PANTHER" id="PTHR10543:SF24">
    <property type="entry name" value="CAROTENOID ISOMEROOXYGENASE"/>
    <property type="match status" value="1"/>
</dbReference>
<evidence type="ECO:0000256" key="3">
    <source>
        <dbReference type="ARBA" id="ARBA00022723"/>
    </source>
</evidence>
<evidence type="ECO:0000256" key="1">
    <source>
        <dbReference type="ARBA" id="ARBA00001954"/>
    </source>
</evidence>
<dbReference type="EMBL" id="CAUYUJ010021174">
    <property type="protein sequence ID" value="CAK0903161.1"/>
    <property type="molecule type" value="Genomic_DNA"/>
</dbReference>
<keyword evidence="3" id="KW-0479">Metal-binding</keyword>
<accession>A0ABN9XT56</accession>
<evidence type="ECO:0000256" key="5">
    <source>
        <dbReference type="ARBA" id="ARBA00023004"/>
    </source>
</evidence>
<protein>
    <recommendedName>
        <fullName evidence="9">Carotenoid oxygenase</fullName>
    </recommendedName>
</protein>
<keyword evidence="8" id="KW-1185">Reference proteome</keyword>
<dbReference type="InterPro" id="IPR004294">
    <property type="entry name" value="Carotenoid_Oase"/>
</dbReference>
<comment type="cofactor">
    <cofactor evidence="1">
        <name>Fe(2+)</name>
        <dbReference type="ChEBI" id="CHEBI:29033"/>
    </cofactor>
</comment>
<feature type="chain" id="PRO_5047084452" description="Carotenoid oxygenase" evidence="6">
    <location>
        <begin position="22"/>
        <end position="528"/>
    </location>
</feature>
<evidence type="ECO:0000313" key="8">
    <source>
        <dbReference type="Proteomes" id="UP001189429"/>
    </source>
</evidence>
<gene>
    <name evidence="7" type="ORF">PCOR1329_LOCUS79546</name>
</gene>
<dbReference type="PANTHER" id="PTHR10543">
    <property type="entry name" value="BETA-CAROTENE DIOXYGENASE"/>
    <property type="match status" value="1"/>
</dbReference>
<reference evidence="7" key="1">
    <citation type="submission" date="2023-10" db="EMBL/GenBank/DDBJ databases">
        <authorList>
            <person name="Chen Y."/>
            <person name="Shah S."/>
            <person name="Dougan E. K."/>
            <person name="Thang M."/>
            <person name="Chan C."/>
        </authorList>
    </citation>
    <scope>NUCLEOTIDE SEQUENCE [LARGE SCALE GENOMIC DNA]</scope>
</reference>
<evidence type="ECO:0000256" key="4">
    <source>
        <dbReference type="ARBA" id="ARBA00023002"/>
    </source>
</evidence>
<keyword evidence="5" id="KW-0408">Iron</keyword>
<evidence type="ECO:0000256" key="6">
    <source>
        <dbReference type="SAM" id="SignalP"/>
    </source>
</evidence>
<evidence type="ECO:0000313" key="7">
    <source>
        <dbReference type="EMBL" id="CAK0903161.1"/>
    </source>
</evidence>
<dbReference type="Pfam" id="PF03055">
    <property type="entry name" value="RPE65"/>
    <property type="match status" value="1"/>
</dbReference>
<comment type="caution">
    <text evidence="7">The sequence shown here is derived from an EMBL/GenBank/DDBJ whole genome shotgun (WGS) entry which is preliminary data.</text>
</comment>
<evidence type="ECO:0008006" key="9">
    <source>
        <dbReference type="Google" id="ProtNLM"/>
    </source>
</evidence>
<proteinExistence type="inferred from homology"/>
<feature type="signal peptide" evidence="6">
    <location>
        <begin position="1"/>
        <end position="21"/>
    </location>
</feature>
<comment type="similarity">
    <text evidence="2">Belongs to the carotenoid oxygenase family.</text>
</comment>
<dbReference type="Proteomes" id="UP001189429">
    <property type="component" value="Unassembled WGS sequence"/>
</dbReference>
<sequence length="528" mass="58030">MTMTPVFVGVSIFLLLGVAFGNGGHGILLPLASPNPGAVGYESLPLNMSYTDVRLNVQGEVPSFLAGTLYRGAPGYWPDGWWLDGLITLNAFKFSGGSVSYSMRWNKDEAYNRTVNNVPPPPLPIESAMPGALLQPRNASFPTGVAFSEVQGQLVHSTGVSNANCVDPDTLEPLEMPFVFGDDFDAPFLAPTHDMKVDGYILHHLVTGVVKDSGGTPGYIVTSIKPGSRKRDVIATIEKPKESAPLYGTPSFQHMPLATSEYYIMLETPCYYPTANTQVGHVDWKGFGSNPLARTHVRLVSRKSGESIIYPLTHNIFAIHHINAYYDAPSNSIVVDTIRLFPSFLPCSLAFTQLTMDHYVNTSTSGSRVSTPFRLTLPLDKPGSYVDPKPLAPGAVGMEFPTIRYDDLNGKPYHYAYGCWMVSDDSDNFDSLIKVDVHTGNYTYWHIDGHYPGEPIFVPDPKGLSEDDGVIMTNVLDTLRKETYVLLLDAKTMTELARAGPTPHFIPHGHGRYFDRRPGHGRDRTVLV</sequence>
<keyword evidence="4" id="KW-0560">Oxidoreductase</keyword>